<dbReference type="SUPFAM" id="SSF56672">
    <property type="entry name" value="DNA/RNA polymerases"/>
    <property type="match status" value="1"/>
</dbReference>
<comment type="subunit">
    <text evidence="1">Single-chain monomer with multiple functions.</text>
</comment>
<accession>A0A7X2KYZ6</accession>
<dbReference type="Pfam" id="PF00476">
    <property type="entry name" value="DNA_pol_A"/>
    <property type="match status" value="1"/>
</dbReference>
<dbReference type="GO" id="GO:0003887">
    <property type="term" value="F:DNA-directed DNA polymerase activity"/>
    <property type="evidence" value="ECO:0007669"/>
    <property type="project" value="UniProtKB-EC"/>
</dbReference>
<evidence type="ECO:0000313" key="7">
    <source>
        <dbReference type="Proteomes" id="UP000486297"/>
    </source>
</evidence>
<feature type="domain" description="DNA-directed DNA polymerase family A palm" evidence="5">
    <location>
        <begin position="17"/>
        <end position="236"/>
    </location>
</feature>
<evidence type="ECO:0000256" key="3">
    <source>
        <dbReference type="ARBA" id="ARBA00022705"/>
    </source>
</evidence>
<dbReference type="GO" id="GO:0003677">
    <property type="term" value="F:DNA binding"/>
    <property type="evidence" value="ECO:0007669"/>
    <property type="project" value="InterPro"/>
</dbReference>
<dbReference type="InterPro" id="IPR002298">
    <property type="entry name" value="DNA_polymerase_A"/>
</dbReference>
<dbReference type="PANTHER" id="PTHR10133">
    <property type="entry name" value="DNA POLYMERASE I"/>
    <property type="match status" value="1"/>
</dbReference>
<dbReference type="SMART" id="SM00482">
    <property type="entry name" value="POLAc"/>
    <property type="match status" value="1"/>
</dbReference>
<dbReference type="GO" id="GO:0006302">
    <property type="term" value="P:double-strand break repair"/>
    <property type="evidence" value="ECO:0007669"/>
    <property type="project" value="TreeGrafter"/>
</dbReference>
<dbReference type="EMBL" id="WJXO01000001">
    <property type="protein sequence ID" value="MRN38567.1"/>
    <property type="molecule type" value="Genomic_DNA"/>
</dbReference>
<organism evidence="6 7">
    <name type="scientific">Neisseria brasiliensis</name>
    <dbReference type="NCBI Taxonomy" id="2666100"/>
    <lineage>
        <taxon>Bacteria</taxon>
        <taxon>Pseudomonadati</taxon>
        <taxon>Pseudomonadota</taxon>
        <taxon>Betaproteobacteria</taxon>
        <taxon>Neisseriales</taxon>
        <taxon>Neisseriaceae</taxon>
        <taxon>Neisseria</taxon>
    </lineage>
</organism>
<evidence type="ECO:0000256" key="1">
    <source>
        <dbReference type="ARBA" id="ARBA00011541"/>
    </source>
</evidence>
<name>A0A7X2KYZ6_9NEIS</name>
<dbReference type="EC" id="2.7.7.7" evidence="2"/>
<evidence type="ECO:0000259" key="5">
    <source>
        <dbReference type="SMART" id="SM00482"/>
    </source>
</evidence>
<comment type="catalytic activity">
    <reaction evidence="4">
        <text>DNA(n) + a 2'-deoxyribonucleoside 5'-triphosphate = DNA(n+1) + diphosphate</text>
        <dbReference type="Rhea" id="RHEA:22508"/>
        <dbReference type="Rhea" id="RHEA-COMP:17339"/>
        <dbReference type="Rhea" id="RHEA-COMP:17340"/>
        <dbReference type="ChEBI" id="CHEBI:33019"/>
        <dbReference type="ChEBI" id="CHEBI:61560"/>
        <dbReference type="ChEBI" id="CHEBI:173112"/>
        <dbReference type="EC" id="2.7.7.7"/>
    </reaction>
</comment>
<dbReference type="InterPro" id="IPR043502">
    <property type="entry name" value="DNA/RNA_pol_sf"/>
</dbReference>
<dbReference type="InterPro" id="IPR001098">
    <property type="entry name" value="DNA-dir_DNA_pol_A_palm_dom"/>
</dbReference>
<dbReference type="Gene3D" id="3.30.70.370">
    <property type="match status" value="1"/>
</dbReference>
<proteinExistence type="predicted"/>
<dbReference type="AlphaFoldDB" id="A0A7X2KYZ6"/>
<dbReference type="Gene3D" id="1.10.150.20">
    <property type="entry name" value="5' to 3' exonuclease, C-terminal subdomain"/>
    <property type="match status" value="1"/>
</dbReference>
<reference evidence="6" key="1">
    <citation type="journal article" name="Emerg. Infect. Dis.">
        <title>Two cases of a newly characterized neisseria species.</title>
        <authorList>
            <person name="Mustapha M."/>
            <person name="Lemos A.P.S."/>
            <person name="Harrison L.H."/>
            <person name="Vantyne D."/>
            <person name="Sacchi C.T."/>
        </authorList>
    </citation>
    <scope>NUCLEOTIDE SEQUENCE</scope>
    <source>
        <strain evidence="6">N.95.16</strain>
    </source>
</reference>
<evidence type="ECO:0000256" key="2">
    <source>
        <dbReference type="ARBA" id="ARBA00012417"/>
    </source>
</evidence>
<dbReference type="PRINTS" id="PR00868">
    <property type="entry name" value="DNAPOLI"/>
</dbReference>
<protein>
    <recommendedName>
        <fullName evidence="2">DNA-directed DNA polymerase</fullName>
        <ecNumber evidence="2">2.7.7.7</ecNumber>
    </recommendedName>
</protein>
<gene>
    <name evidence="6" type="ORF">GJU80_08790</name>
</gene>
<keyword evidence="3" id="KW-0235">DNA replication</keyword>
<dbReference type="GO" id="GO:0006261">
    <property type="term" value="P:DNA-templated DNA replication"/>
    <property type="evidence" value="ECO:0007669"/>
    <property type="project" value="InterPro"/>
</dbReference>
<dbReference type="PANTHER" id="PTHR10133:SF27">
    <property type="entry name" value="DNA POLYMERASE NU"/>
    <property type="match status" value="1"/>
</dbReference>
<dbReference type="Proteomes" id="UP000486297">
    <property type="component" value="Unassembled WGS sequence"/>
</dbReference>
<evidence type="ECO:0000256" key="4">
    <source>
        <dbReference type="ARBA" id="ARBA00049244"/>
    </source>
</evidence>
<evidence type="ECO:0000313" key="6">
    <source>
        <dbReference type="EMBL" id="MRN38567.1"/>
    </source>
</evidence>
<sequence length="295" mass="33717">MNTRNLQQLSKGAGDFRTIFVPHKKNAMIVSLDFSAQELRIIADYSQDPNMLSCYTGEHRKDMHSLTAAGIAKMDYETFKSIIDDESHAQHKWAKDIRKLAKTVNFGSEYGAQAPKMAQTLMVTEEEAQRYLDAKSQAFSRSEKWKEEVITEAHRLGYSTTMLGVRRHLPNLNSSNKWDVIKAERQAVNFKVQGSGAEMTKLAMARMWQAGIRQKYDLRFLAPIHDEVVFSISIEDMPQAICEIHEAMTAPYANMRVPIESSISFGWNFNDQHEVGDIGKPTPELIQQHIQNYMR</sequence>
<keyword evidence="7" id="KW-1185">Reference proteome</keyword>
<comment type="caution">
    <text evidence="6">The sequence shown here is derived from an EMBL/GenBank/DDBJ whole genome shotgun (WGS) entry which is preliminary data.</text>
</comment>
<dbReference type="RefSeq" id="WP_095502934.1">
    <property type="nucleotide sequence ID" value="NZ_WJXO01000001.1"/>
</dbReference>